<dbReference type="InterPro" id="IPR019734">
    <property type="entry name" value="TPR_rpt"/>
</dbReference>
<dbReference type="Gene3D" id="1.25.40.10">
    <property type="entry name" value="Tetratricopeptide repeat domain"/>
    <property type="match status" value="1"/>
</dbReference>
<dbReference type="InterPro" id="IPR027417">
    <property type="entry name" value="P-loop_NTPase"/>
</dbReference>
<sequence>MSQPGDGTHNRIDASSAHLVIQGRDINIGSLAPAVPLPRQLPAPTLYFTDREEPLRRLERAHERAVRAGAPLVVVLTGPGGIGKSELAYRWLKTLGKTAEGPHFWDDMALGGPRTADDVVRGFLRALGMPAADIPRAFPEMVGHFRTRTSEKPALVLLENVTVAAQVRSLLPAAPGSVLAVTAREPLPNLPGAVEVPVPPLAGDAARSLLRDLAGEPASADDAAFDALAELCAGRPLSLCAAGSRLASRPAADVAHEIRRLTPAGPGTRDAVTAVLSTGYEELPEPSAALYRALGVLFGAEVTVETAAALTGAADSVPLLDDLRRAGLITEAAPGRYRLHELARDHARALAAPAERDAALRRLLGWYLHRAAVADHALMPGRWRLGPAFAPLLGRPPELGPDAAGAWLEGHRAELRAAVRAAADRGWADLAVQLVEAQWALCFQRKHYEHWLDTHRRAAAVAPHASDARFEGRVRCQLGFAYLELDRPDEAAAAFTAARAADRAAGHARGEATAVESLGLLQLRRCGAEEPPALTATRPDLAAEALDLLTDNLRLNLAMSEAADDDRAVALAWRHRGRALGATGDHDAAVAHLRRAHDLLTALGDTYNAGKALGDLGQALVRAGRSAEARAALDAALELLPAERHAAERATVLETLSALAERDGDRATAVAALEAALELLAGKPRAEAVRVRLDVLSR</sequence>
<dbReference type="AlphaFoldDB" id="A0A6I4WH57"/>
<keyword evidence="2" id="KW-1185">Reference proteome</keyword>
<dbReference type="Proteomes" id="UP000431901">
    <property type="component" value="Unassembled WGS sequence"/>
</dbReference>
<dbReference type="Pfam" id="PF13424">
    <property type="entry name" value="TPR_12"/>
    <property type="match status" value="1"/>
</dbReference>
<dbReference type="SUPFAM" id="SSF52540">
    <property type="entry name" value="P-loop containing nucleoside triphosphate hydrolases"/>
    <property type="match status" value="1"/>
</dbReference>
<organism evidence="1 2">
    <name type="scientific">Actinomadura rayongensis</name>
    <dbReference type="NCBI Taxonomy" id="1429076"/>
    <lineage>
        <taxon>Bacteria</taxon>
        <taxon>Bacillati</taxon>
        <taxon>Actinomycetota</taxon>
        <taxon>Actinomycetes</taxon>
        <taxon>Streptosporangiales</taxon>
        <taxon>Thermomonosporaceae</taxon>
        <taxon>Actinomadura</taxon>
    </lineage>
</organism>
<reference evidence="1 2" key="1">
    <citation type="submission" date="2019-12" db="EMBL/GenBank/DDBJ databases">
        <title>Nocardia macrotermitis sp. nov. and Nocardia aurantia sp. nov., isolated from the gut of the fungus growing-termite Macrotermes natalensis.</title>
        <authorList>
            <person name="Christine B."/>
            <person name="Rene B."/>
        </authorList>
    </citation>
    <scope>NUCLEOTIDE SEQUENCE [LARGE SCALE GENOMIC DNA]</scope>
    <source>
        <strain evidence="1 2">DSM 102126</strain>
    </source>
</reference>
<evidence type="ECO:0000313" key="2">
    <source>
        <dbReference type="Proteomes" id="UP000431901"/>
    </source>
</evidence>
<dbReference type="SMART" id="SM00028">
    <property type="entry name" value="TPR"/>
    <property type="match status" value="3"/>
</dbReference>
<dbReference type="RefSeq" id="WP_161104539.1">
    <property type="nucleotide sequence ID" value="NZ_JBHLYI010000007.1"/>
</dbReference>
<accession>A0A6I4WH57</accession>
<name>A0A6I4WH57_9ACTN</name>
<dbReference type="Gene3D" id="3.40.50.300">
    <property type="entry name" value="P-loop containing nucleotide triphosphate hydrolases"/>
    <property type="match status" value="1"/>
</dbReference>
<dbReference type="EMBL" id="WUTW01000004">
    <property type="protein sequence ID" value="MXQ66334.1"/>
    <property type="molecule type" value="Genomic_DNA"/>
</dbReference>
<dbReference type="SUPFAM" id="SSF48452">
    <property type="entry name" value="TPR-like"/>
    <property type="match status" value="1"/>
</dbReference>
<comment type="caution">
    <text evidence="1">The sequence shown here is derived from an EMBL/GenBank/DDBJ whole genome shotgun (WGS) entry which is preliminary data.</text>
</comment>
<dbReference type="InterPro" id="IPR011990">
    <property type="entry name" value="TPR-like_helical_dom_sf"/>
</dbReference>
<protein>
    <submittedName>
        <fullName evidence="1">Tetratricopeptide repeat protein</fullName>
    </submittedName>
</protein>
<dbReference type="PANTHER" id="PTHR47691">
    <property type="entry name" value="REGULATOR-RELATED"/>
    <property type="match status" value="1"/>
</dbReference>
<dbReference type="OrthoDB" id="5521887at2"/>
<dbReference type="PRINTS" id="PR00364">
    <property type="entry name" value="DISEASERSIST"/>
</dbReference>
<proteinExistence type="predicted"/>
<dbReference type="PANTHER" id="PTHR47691:SF3">
    <property type="entry name" value="HTH-TYPE TRANSCRIPTIONAL REGULATOR RV0890C-RELATED"/>
    <property type="match status" value="1"/>
</dbReference>
<evidence type="ECO:0000313" key="1">
    <source>
        <dbReference type="EMBL" id="MXQ66334.1"/>
    </source>
</evidence>
<gene>
    <name evidence="1" type="ORF">GQ466_20150</name>
</gene>